<dbReference type="Proteomes" id="UP000006281">
    <property type="component" value="Chromosome"/>
</dbReference>
<dbReference type="SMART" id="SM00530">
    <property type="entry name" value="HTH_XRE"/>
    <property type="match status" value="1"/>
</dbReference>
<dbReference type="RefSeq" id="WP_015099429.1">
    <property type="nucleotide sequence ID" value="NC_019673.1"/>
</dbReference>
<dbReference type="KEGG" id="sesp:BN6_19950"/>
<accession>K0JTQ6</accession>
<dbReference type="EMBL" id="HE804045">
    <property type="protein sequence ID" value="CCH29316.1"/>
    <property type="molecule type" value="Genomic_DNA"/>
</dbReference>
<feature type="domain" description="HTH cro/C1-type" evidence="1">
    <location>
        <begin position="29"/>
        <end position="83"/>
    </location>
</feature>
<sequence length="299" mass="33295">MDRTERTAVAMNGHTESAISQRRQLGAAMRGFRKEAGIDRDDAAALIDITGPTLSRKEAGTYKWKRNEIETLARAYGIADEELAMLLELAKEARAKTKHGEFPMFVPVKARAFLELERDAVEVMAVSSDLVPAYFQTEAYMRELWRRNGDLLSSTRVDELVGLRQARQRIVTRNNPPMIRAILHEFALRLPIGGPTVMREQLLHLADACALPNVEIQVQPIAAGAYPAMGSSFNLLRFANGPAGDVVQALNIESFYRDRTATEPYRVAWDRRKVAALDLQESLALILEAADSFESGPGR</sequence>
<dbReference type="STRING" id="1179773.BN6_19950"/>
<dbReference type="GO" id="GO:0003677">
    <property type="term" value="F:DNA binding"/>
    <property type="evidence" value="ECO:0007669"/>
    <property type="project" value="InterPro"/>
</dbReference>
<evidence type="ECO:0000313" key="3">
    <source>
        <dbReference type="Proteomes" id="UP000006281"/>
    </source>
</evidence>
<dbReference type="AlphaFoldDB" id="K0JTQ6"/>
<reference evidence="2 3" key="1">
    <citation type="journal article" date="2012" name="BMC Genomics">
        <title>Complete genome sequence of Saccharothrix espanaensis DSM 44229T and comparison to the other completely sequenced Pseudonocardiaceae.</title>
        <authorList>
            <person name="Strobel T."/>
            <person name="Al-Dilaimi A."/>
            <person name="Blom J."/>
            <person name="Gessner A."/>
            <person name="Kalinowski J."/>
            <person name="Luzhetska M."/>
            <person name="Puhler A."/>
            <person name="Szczepanowski R."/>
            <person name="Bechthold A."/>
            <person name="Ruckert C."/>
        </authorList>
    </citation>
    <scope>NUCLEOTIDE SEQUENCE [LARGE SCALE GENOMIC DNA]</scope>
    <source>
        <strain evidence="3">ATCC 51144 / DSM 44229 / JCM 9112 / NBRC 15066 / NRRL 15764</strain>
    </source>
</reference>
<dbReference type="Pfam" id="PF13560">
    <property type="entry name" value="HTH_31"/>
    <property type="match status" value="1"/>
</dbReference>
<proteinExistence type="predicted"/>
<dbReference type="InterPro" id="IPR010982">
    <property type="entry name" value="Lambda_DNA-bd_dom_sf"/>
</dbReference>
<evidence type="ECO:0000313" key="2">
    <source>
        <dbReference type="EMBL" id="CCH29316.1"/>
    </source>
</evidence>
<dbReference type="HOGENOM" id="CLU_055817_1_1_11"/>
<dbReference type="OrthoDB" id="3673226at2"/>
<organism evidence="2 3">
    <name type="scientific">Saccharothrix espanaensis (strain ATCC 51144 / DSM 44229 / JCM 9112 / NBRC 15066 / NRRL 15764)</name>
    <dbReference type="NCBI Taxonomy" id="1179773"/>
    <lineage>
        <taxon>Bacteria</taxon>
        <taxon>Bacillati</taxon>
        <taxon>Actinomycetota</taxon>
        <taxon>Actinomycetes</taxon>
        <taxon>Pseudonocardiales</taxon>
        <taxon>Pseudonocardiaceae</taxon>
        <taxon>Saccharothrix</taxon>
    </lineage>
</organism>
<dbReference type="PROSITE" id="PS50943">
    <property type="entry name" value="HTH_CROC1"/>
    <property type="match status" value="1"/>
</dbReference>
<dbReference type="InterPro" id="IPR001387">
    <property type="entry name" value="Cro/C1-type_HTH"/>
</dbReference>
<evidence type="ECO:0000259" key="1">
    <source>
        <dbReference type="PROSITE" id="PS50943"/>
    </source>
</evidence>
<keyword evidence="3" id="KW-1185">Reference proteome</keyword>
<dbReference type="InterPro" id="IPR043917">
    <property type="entry name" value="DUF5753"/>
</dbReference>
<dbReference type="Gene3D" id="1.10.260.40">
    <property type="entry name" value="lambda repressor-like DNA-binding domains"/>
    <property type="match status" value="1"/>
</dbReference>
<gene>
    <name evidence="2" type="ordered locus">BN6_19950</name>
</gene>
<dbReference type="eggNOG" id="COG1476">
    <property type="taxonomic scope" value="Bacteria"/>
</dbReference>
<dbReference type="SUPFAM" id="SSF47413">
    <property type="entry name" value="lambda repressor-like DNA-binding domains"/>
    <property type="match status" value="1"/>
</dbReference>
<name>K0JTQ6_SACES</name>
<protein>
    <recommendedName>
        <fullName evidence="1">HTH cro/C1-type domain-containing protein</fullName>
    </recommendedName>
</protein>
<dbReference type="PATRIC" id="fig|1179773.3.peg.2006"/>
<dbReference type="Pfam" id="PF19054">
    <property type="entry name" value="DUF5753"/>
    <property type="match status" value="1"/>
</dbReference>
<dbReference type="CDD" id="cd00093">
    <property type="entry name" value="HTH_XRE"/>
    <property type="match status" value="1"/>
</dbReference>